<dbReference type="Gene3D" id="2.70.98.50">
    <property type="entry name" value="putative glycoside hydrolase family protein from bacillus halodurans"/>
    <property type="match status" value="1"/>
</dbReference>
<proteinExistence type="predicted"/>
<dbReference type="Gene3D" id="1.50.10.10">
    <property type="match status" value="1"/>
</dbReference>
<dbReference type="InterPro" id="IPR054363">
    <property type="entry name" value="GH95_cat"/>
</dbReference>
<dbReference type="AlphaFoldDB" id="A0A2X4W185"/>
<name>A0A2X4W185_LEDLE</name>
<dbReference type="InterPro" id="IPR016518">
    <property type="entry name" value="Alpha-L-fucosidase"/>
</dbReference>
<dbReference type="PIRSF" id="PIRSF007663">
    <property type="entry name" value="UCP007663"/>
    <property type="match status" value="1"/>
</dbReference>
<dbReference type="RefSeq" id="WP_066136314.1">
    <property type="nucleotide sequence ID" value="NZ_CBCSGM010000001.1"/>
</dbReference>
<reference evidence="4 5" key="1">
    <citation type="submission" date="2018-06" db="EMBL/GenBank/DDBJ databases">
        <authorList>
            <consortium name="Pathogen Informatics"/>
            <person name="Doyle S."/>
        </authorList>
    </citation>
    <scope>NUCLEOTIDE SEQUENCE [LARGE SCALE GENOMIC DNA]</scope>
    <source>
        <strain evidence="4 5">NCTC4824</strain>
    </source>
</reference>
<protein>
    <submittedName>
        <fullName evidence="4">Alpha-fucosidase</fullName>
    </submittedName>
</protein>
<dbReference type="Proteomes" id="UP000249134">
    <property type="component" value="Chromosome 1"/>
</dbReference>
<dbReference type="Pfam" id="PF21307">
    <property type="entry name" value="Glyco_hydro_95_C"/>
    <property type="match status" value="1"/>
</dbReference>
<dbReference type="InterPro" id="IPR008928">
    <property type="entry name" value="6-hairpin_glycosidase_sf"/>
</dbReference>
<sequence>MHTNKRLWYDQPARKWVDALPVGNGRLGGMISGDIQQEKIQLNEDSVWYGGPKHSNNLDAKKYVPKIRQLLFEGKQREAEHLTRMAMLSQPRYLHPYQPLGDMYLYFLGQEGPVQDYQRDLNLDTAIASISYQLNNSGFYREYFSSAVDEVFIVRLTSEKPGGLNFSLNLMRRPFDLGSQVIAPDTIMMFGECGRDGVEFHAVVKAMNEGGQVSTVGDFLSIEDADAVTLYLAAATTFRHDNPEKLCLEQIESASQKSYSELKSAHIAEYQEKFRRMSLEFSGVGIIEESQTVPTDVRLKRFQDGEEDLGLISLLFDYGRYLLISCSRPGSMAATLQGIWNDSFVPPWESKYTININTQMNYWPAEVCNLAECHEPLFDLLDRMREKGRVTAREVYGCGGFVAHHNTDIWGETHIEGIPLSASIWPMGAAWLSLHLWEHYRFGGDESFLASRAYPVMKEATEFFLDYLVEDSEGRFITGPSISPENTFILPDGTPGNVCMGPSMDTQILESLLRAVLEASQKLEVDRVFRSKVMKVLARIPQPQIGKHGQIMEWVKDYEEEDPGHRHISQLFALHPGEAIHPVYTPRLAEAAKRTLERKLSNGGGHTGWSRAWIINFWARLWDGDRSYENIRQLLTTSVYTNLFDAHPPFQIDGNFGTTAGIAEMLLQSHLGEIVFLPALPKVWQEGEVKGLRARGGFEIAVNWQAGKLVIAEMKAEQSGLCRIRSDILLLVKSEQKEVPTSYRDSILEFEAIKGKVYTIVPI</sequence>
<feature type="domain" description="Glycosyl hydrolase family 95 catalytic" evidence="3">
    <location>
        <begin position="258"/>
        <end position="666"/>
    </location>
</feature>
<dbReference type="EMBL" id="LS483476">
    <property type="protein sequence ID" value="SQI53838.1"/>
    <property type="molecule type" value="Genomic_DNA"/>
</dbReference>
<dbReference type="STRING" id="1348624.GCA_001591545_00233"/>
<evidence type="ECO:0000259" key="1">
    <source>
        <dbReference type="Pfam" id="PF14498"/>
    </source>
</evidence>
<dbReference type="Pfam" id="PF14498">
    <property type="entry name" value="Glyco_hyd_65N_2"/>
    <property type="match status" value="1"/>
</dbReference>
<evidence type="ECO:0000259" key="2">
    <source>
        <dbReference type="Pfam" id="PF21307"/>
    </source>
</evidence>
<feature type="domain" description="Alpha fucosidase A-like C-terminal" evidence="2">
    <location>
        <begin position="668"/>
        <end position="760"/>
    </location>
</feature>
<keyword evidence="5" id="KW-1185">Reference proteome</keyword>
<dbReference type="GO" id="GO:0004560">
    <property type="term" value="F:alpha-L-fucosidase activity"/>
    <property type="evidence" value="ECO:0007669"/>
    <property type="project" value="InterPro"/>
</dbReference>
<dbReference type="GO" id="GO:0005975">
    <property type="term" value="P:carbohydrate metabolic process"/>
    <property type="evidence" value="ECO:0007669"/>
    <property type="project" value="InterPro"/>
</dbReference>
<dbReference type="InterPro" id="IPR027414">
    <property type="entry name" value="GH95_N_dom"/>
</dbReference>
<dbReference type="Pfam" id="PF22124">
    <property type="entry name" value="Glyco_hydro_95_cat"/>
    <property type="match status" value="1"/>
</dbReference>
<evidence type="ECO:0000313" key="5">
    <source>
        <dbReference type="Proteomes" id="UP000249134"/>
    </source>
</evidence>
<dbReference type="KEGG" id="blen:NCTC4824_01137"/>
<feature type="domain" description="Glycosyl hydrolase family 95 N-terminal" evidence="1">
    <location>
        <begin position="7"/>
        <end position="240"/>
    </location>
</feature>
<dbReference type="InterPro" id="IPR012341">
    <property type="entry name" value="6hp_glycosidase-like_sf"/>
</dbReference>
<gene>
    <name evidence="4" type="ORF">NCTC4824_01137</name>
</gene>
<evidence type="ECO:0000313" key="4">
    <source>
        <dbReference type="EMBL" id="SQI53838.1"/>
    </source>
</evidence>
<accession>A0A2X4W185</accession>
<dbReference type="InterPro" id="IPR049053">
    <property type="entry name" value="AFCA-like_C"/>
</dbReference>
<dbReference type="PANTHER" id="PTHR31084">
    <property type="entry name" value="ALPHA-L-FUCOSIDASE 2"/>
    <property type="match status" value="1"/>
</dbReference>
<dbReference type="FunFam" id="1.50.10.10:FF:000028">
    <property type="entry name" value="Alpha-L-fucosidase 2"/>
    <property type="match status" value="1"/>
</dbReference>
<dbReference type="SUPFAM" id="SSF48208">
    <property type="entry name" value="Six-hairpin glycosidases"/>
    <property type="match status" value="1"/>
</dbReference>
<organism evidence="4 5">
    <name type="scientific">Lederbergia lenta</name>
    <name type="common">Bacillus lentus</name>
    <dbReference type="NCBI Taxonomy" id="1467"/>
    <lineage>
        <taxon>Bacteria</taxon>
        <taxon>Bacillati</taxon>
        <taxon>Bacillota</taxon>
        <taxon>Bacilli</taxon>
        <taxon>Bacillales</taxon>
        <taxon>Bacillaceae</taxon>
        <taxon>Lederbergia</taxon>
    </lineage>
</organism>
<evidence type="ECO:0000259" key="3">
    <source>
        <dbReference type="Pfam" id="PF22124"/>
    </source>
</evidence>
<dbReference type="PANTHER" id="PTHR31084:SF0">
    <property type="entry name" value="ALPHA-L-FUCOSIDASE 2"/>
    <property type="match status" value="1"/>
</dbReference>